<sequence length="225" mass="24164">MSFAKAFFDVGLFTNQAGAMRDYYQQLDLSFDHSLKLGGGVLQHRYQADDAVLKINDARDPLPEAPAHALTELLIALPGCSEAVQKQDPDGNCIRLVPPGEDDIQGLALRMSVSDVATSTRFYTEVLGLHELRPGVLSCGKGLLLLQASGQPPCAASPLAARGLRYLTLQIFDCDKTYAHAIGHGATGVREPVNMGSTARIAFIQDPDGVWIELSQRASVTGKSL</sequence>
<dbReference type="PROSITE" id="PS51819">
    <property type="entry name" value="VOC"/>
    <property type="match status" value="1"/>
</dbReference>
<comment type="caution">
    <text evidence="2">The sequence shown here is derived from an EMBL/GenBank/DDBJ whole genome shotgun (WGS) entry which is preliminary data.</text>
</comment>
<dbReference type="RefSeq" id="WP_149332085.1">
    <property type="nucleotide sequence ID" value="NZ_QOVF01000002.1"/>
</dbReference>
<protein>
    <submittedName>
        <fullName evidence="2">VOC family protein</fullName>
    </submittedName>
</protein>
<dbReference type="InterPro" id="IPR004360">
    <property type="entry name" value="Glyas_Fos-R_dOase_dom"/>
</dbReference>
<keyword evidence="3" id="KW-1185">Reference proteome</keyword>
<evidence type="ECO:0000313" key="2">
    <source>
        <dbReference type="EMBL" id="KAA0694686.1"/>
    </source>
</evidence>
<evidence type="ECO:0000313" key="3">
    <source>
        <dbReference type="Proteomes" id="UP000463138"/>
    </source>
</evidence>
<dbReference type="SUPFAM" id="SSF54593">
    <property type="entry name" value="Glyoxalase/Bleomycin resistance protein/Dihydroxybiphenyl dioxygenase"/>
    <property type="match status" value="2"/>
</dbReference>
<dbReference type="InterPro" id="IPR037523">
    <property type="entry name" value="VOC_core"/>
</dbReference>
<dbReference type="EMBL" id="QOVF01000002">
    <property type="protein sequence ID" value="KAA0694686.1"/>
    <property type="molecule type" value="Genomic_DNA"/>
</dbReference>
<dbReference type="OrthoDB" id="4725692at2"/>
<dbReference type="Gene3D" id="3.10.180.10">
    <property type="entry name" value="2,3-Dihydroxybiphenyl 1,2-Dioxygenase, domain 1"/>
    <property type="match status" value="1"/>
</dbReference>
<feature type="domain" description="VOC" evidence="1">
    <location>
        <begin position="105"/>
        <end position="217"/>
    </location>
</feature>
<evidence type="ECO:0000259" key="1">
    <source>
        <dbReference type="PROSITE" id="PS51819"/>
    </source>
</evidence>
<name>A0A7V7GVU0_9GAMM</name>
<organism evidence="2 3">
    <name type="scientific">Halopseudomonas laoshanensis</name>
    <dbReference type="NCBI Taxonomy" id="2268758"/>
    <lineage>
        <taxon>Bacteria</taxon>
        <taxon>Pseudomonadati</taxon>
        <taxon>Pseudomonadota</taxon>
        <taxon>Gammaproteobacteria</taxon>
        <taxon>Pseudomonadales</taxon>
        <taxon>Pseudomonadaceae</taxon>
        <taxon>Halopseudomonas</taxon>
    </lineage>
</organism>
<dbReference type="Proteomes" id="UP000463138">
    <property type="component" value="Unassembled WGS sequence"/>
</dbReference>
<proteinExistence type="predicted"/>
<dbReference type="CDD" id="cd06587">
    <property type="entry name" value="VOC"/>
    <property type="match status" value="1"/>
</dbReference>
<reference evidence="2 3" key="1">
    <citation type="submission" date="2018-07" db="EMBL/GenBank/DDBJ databases">
        <title>Pseudomonas laoshanensis sp. nov., isolated from soil.</title>
        <authorList>
            <person name="Sun J."/>
            <person name="Yu L."/>
            <person name="Wang M."/>
            <person name="Zhang C."/>
        </authorList>
    </citation>
    <scope>NUCLEOTIDE SEQUENCE [LARGE SCALE GENOMIC DNA]</scope>
    <source>
        <strain evidence="2 3">Y22</strain>
    </source>
</reference>
<accession>A0A7V7GVU0</accession>
<dbReference type="AlphaFoldDB" id="A0A7V7GVU0"/>
<gene>
    <name evidence="2" type="ORF">DT594_07275</name>
</gene>
<dbReference type="Pfam" id="PF00903">
    <property type="entry name" value="Glyoxalase"/>
    <property type="match status" value="1"/>
</dbReference>
<dbReference type="InterPro" id="IPR029068">
    <property type="entry name" value="Glyas_Bleomycin-R_OHBP_Dase"/>
</dbReference>